<dbReference type="InterPro" id="IPR040726">
    <property type="entry name" value="HalOD2"/>
</dbReference>
<evidence type="ECO:0000259" key="1">
    <source>
        <dbReference type="Pfam" id="PF18547"/>
    </source>
</evidence>
<dbReference type="AlphaFoldDB" id="M0NT42"/>
<comment type="caution">
    <text evidence="2">The sequence shown here is derived from an EMBL/GenBank/DDBJ whole genome shotgun (WGS) entry which is preliminary data.</text>
</comment>
<accession>M0NT42</accession>
<keyword evidence="3" id="KW-1185">Reference proteome</keyword>
<proteinExistence type="predicted"/>
<dbReference type="Proteomes" id="UP000011546">
    <property type="component" value="Unassembled WGS sequence"/>
</dbReference>
<organism evidence="2 3">
    <name type="scientific">Halorubrum kocurii JCM 14978</name>
    <dbReference type="NCBI Taxonomy" id="1230456"/>
    <lineage>
        <taxon>Archaea</taxon>
        <taxon>Methanobacteriati</taxon>
        <taxon>Methanobacteriota</taxon>
        <taxon>Stenosarchaea group</taxon>
        <taxon>Halobacteria</taxon>
        <taxon>Halobacteriales</taxon>
        <taxon>Haloferacaceae</taxon>
        <taxon>Halorubrum</taxon>
    </lineage>
</organism>
<feature type="domain" description="Halobacterial output" evidence="1">
    <location>
        <begin position="205"/>
        <end position="253"/>
    </location>
</feature>
<dbReference type="PATRIC" id="fig|1230456.3.peg.2857"/>
<sequence length="258" mass="29075">MIPVELPASGVVVCESNRTRADLYELWLDDREVRRALTRSQFVEAFDAGIAVVVVEHSFGDGGAEPVLERVGAEAPHCRVAGIRDRSTATPEPRYDREIERPVFEAELADSVESLFNRANYHLLLDLYYRTTVVISAYEWRADGDPSDDERYGRLRDRADRIQDYLNELRPRMSDEDVRAVARGITIADVADAADGEASIESKYRPDACSRCGQDWSEPIDGGDSAARLAAYVWRCVNCGHVDMRADPNHRHVSSFRR</sequence>
<name>M0NT42_9EURY</name>
<evidence type="ECO:0000313" key="3">
    <source>
        <dbReference type="Proteomes" id="UP000011546"/>
    </source>
</evidence>
<dbReference type="EMBL" id="AOJH01000084">
    <property type="protein sequence ID" value="EMA59795.1"/>
    <property type="molecule type" value="Genomic_DNA"/>
</dbReference>
<evidence type="ECO:0000313" key="2">
    <source>
        <dbReference type="EMBL" id="EMA59795.1"/>
    </source>
</evidence>
<dbReference type="Pfam" id="PF18547">
    <property type="entry name" value="HalOD2"/>
    <property type="match status" value="1"/>
</dbReference>
<protein>
    <submittedName>
        <fullName evidence="2">Response regulator receiver protein</fullName>
    </submittedName>
</protein>
<dbReference type="STRING" id="1230456.C468_14323"/>
<reference evidence="2 3" key="1">
    <citation type="journal article" date="2014" name="PLoS Genet.">
        <title>Phylogenetically driven sequencing of extremely halophilic archaea reveals strategies for static and dynamic osmo-response.</title>
        <authorList>
            <person name="Becker E.A."/>
            <person name="Seitzer P.M."/>
            <person name="Tritt A."/>
            <person name="Larsen D."/>
            <person name="Krusor M."/>
            <person name="Yao A.I."/>
            <person name="Wu D."/>
            <person name="Madern D."/>
            <person name="Eisen J.A."/>
            <person name="Darling A.E."/>
            <person name="Facciotti M.T."/>
        </authorList>
    </citation>
    <scope>NUCLEOTIDE SEQUENCE [LARGE SCALE GENOMIC DNA]</scope>
    <source>
        <strain evidence="2 3">JCM 14978</strain>
    </source>
</reference>
<gene>
    <name evidence="2" type="ORF">C468_14323</name>
</gene>